<dbReference type="Proteomes" id="UP000253729">
    <property type="component" value="Unassembled WGS sequence"/>
</dbReference>
<organism evidence="1 2">
    <name type="scientific">Aspergillus welwitschiae</name>
    <dbReference type="NCBI Taxonomy" id="1341132"/>
    <lineage>
        <taxon>Eukaryota</taxon>
        <taxon>Fungi</taxon>
        <taxon>Dikarya</taxon>
        <taxon>Ascomycota</taxon>
        <taxon>Pezizomycotina</taxon>
        <taxon>Eurotiomycetes</taxon>
        <taxon>Eurotiomycetidae</taxon>
        <taxon>Eurotiales</taxon>
        <taxon>Aspergillaceae</taxon>
        <taxon>Aspergillus</taxon>
        <taxon>Aspergillus subgen. Circumdati</taxon>
    </lineage>
</organism>
<reference evidence="1 2" key="1">
    <citation type="submission" date="2018-07" db="EMBL/GenBank/DDBJ databases">
        <title>The genomes of Aspergillus section Nigri reveals drivers in fungal speciation.</title>
        <authorList>
            <consortium name="DOE Joint Genome Institute"/>
            <person name="Vesth T.C."/>
            <person name="Nybo J."/>
            <person name="Theobald S."/>
            <person name="Brandl J."/>
            <person name="Frisvad J.C."/>
            <person name="Nielsen K.F."/>
            <person name="Lyhne E.K."/>
            <person name="Kogle M.E."/>
            <person name="Kuo A."/>
            <person name="Riley R."/>
            <person name="Clum A."/>
            <person name="Nolan M."/>
            <person name="Lipzen A."/>
            <person name="Salamov A."/>
            <person name="Henrissat B."/>
            <person name="Wiebenga A."/>
            <person name="De vries R.P."/>
            <person name="Grigoriev I.V."/>
            <person name="Mortensen U.H."/>
            <person name="Andersen M.R."/>
            <person name="Baker S.E."/>
        </authorList>
    </citation>
    <scope>NUCLEOTIDE SEQUENCE [LARGE SCALE GENOMIC DNA]</scope>
    <source>
        <strain evidence="1 2">CBS 139.54b</strain>
    </source>
</reference>
<dbReference type="EMBL" id="KZ852072">
    <property type="protein sequence ID" value="RDH28925.1"/>
    <property type="molecule type" value="Genomic_DNA"/>
</dbReference>
<accession>A0A3F3PPQ6</accession>
<keyword evidence="2" id="KW-1185">Reference proteome</keyword>
<evidence type="ECO:0000313" key="2">
    <source>
        <dbReference type="Proteomes" id="UP000253729"/>
    </source>
</evidence>
<dbReference type="AlphaFoldDB" id="A0A3F3PPQ6"/>
<evidence type="ECO:0000313" key="1">
    <source>
        <dbReference type="EMBL" id="RDH28925.1"/>
    </source>
</evidence>
<dbReference type="GeneID" id="38145245"/>
<sequence length="95" mass="11048">MVFLSPRCLSSSSLHWFWARPHWALLSRTKCRHDEGGLRTGRYTYSFYPACRFEGRRARTSDVCMYHSIGKAKCGMNNFKSRKSNDETCRVMGSN</sequence>
<proteinExistence type="predicted"/>
<name>A0A3F3PPQ6_9EURO</name>
<gene>
    <name evidence="1" type="ORF">BDQ94DRAFT_93862</name>
</gene>
<dbReference type="RefSeq" id="XP_026621947.1">
    <property type="nucleotide sequence ID" value="XM_026776889.1"/>
</dbReference>
<protein>
    <submittedName>
        <fullName evidence="1">Uncharacterized protein</fullName>
    </submittedName>
</protein>